<evidence type="ECO:0000256" key="4">
    <source>
        <dbReference type="ARBA" id="ARBA00023134"/>
    </source>
</evidence>
<keyword evidence="4 5" id="KW-0342">GTP-binding</keyword>
<evidence type="ECO:0000313" key="7">
    <source>
        <dbReference type="Proteomes" id="UP001252243"/>
    </source>
</evidence>
<dbReference type="InterPro" id="IPR029044">
    <property type="entry name" value="Nucleotide-diphossugar_trans"/>
</dbReference>
<dbReference type="InterPro" id="IPR002835">
    <property type="entry name" value="CofC"/>
</dbReference>
<keyword evidence="3 5" id="KW-0547">Nucleotide-binding</keyword>
<evidence type="ECO:0000256" key="5">
    <source>
        <dbReference type="HAMAP-Rule" id="MF_02114"/>
    </source>
</evidence>
<sequence length="218" mass="22685">MIKEAAWHVLMPVRGTTASKTRLFPDDAHGARRRELALAFACDAVTAALASSVVAEVSVITGDPEAQVLFAGLGASVIAETGGSGLNSAIRQGLRQIRAAHPLRWRAVLMADLPALASADVTAALRLAGRYRTAVVPDAASSGTTMLTAGPGTEPEPQFGPSSHAGHRAAGLRTLDLSPASTLRRDVDTLADLAVAMELGLGRHTRTALRAWRMLPAA</sequence>
<dbReference type="EMBL" id="JAVDVQ010000036">
    <property type="protein sequence ID" value="MDR7084921.1"/>
    <property type="molecule type" value="Genomic_DNA"/>
</dbReference>
<gene>
    <name evidence="5" type="primary">fbiD</name>
    <name evidence="6" type="ORF">J2X01_004240</name>
</gene>
<dbReference type="PANTHER" id="PTHR40392:SF1">
    <property type="entry name" value="2-PHOSPHO-L-LACTATE GUANYLYLTRANSFERASE"/>
    <property type="match status" value="1"/>
</dbReference>
<dbReference type="Proteomes" id="UP001252243">
    <property type="component" value="Unassembled WGS sequence"/>
</dbReference>
<dbReference type="HAMAP" id="MF_02114">
    <property type="entry name" value="CofC"/>
    <property type="match status" value="1"/>
</dbReference>
<feature type="binding site" evidence="5">
    <location>
        <position position="163"/>
    </location>
    <ligand>
        <name>phosphoenolpyruvate</name>
        <dbReference type="ChEBI" id="CHEBI:58702"/>
    </ligand>
</feature>
<dbReference type="PANTHER" id="PTHR40392">
    <property type="entry name" value="2-PHOSPHO-L-LACTATE GUANYLYLTRANSFERASE"/>
    <property type="match status" value="1"/>
</dbReference>
<dbReference type="NCBIfam" id="TIGR03552">
    <property type="entry name" value="F420_cofC"/>
    <property type="match status" value="1"/>
</dbReference>
<evidence type="ECO:0000256" key="1">
    <source>
        <dbReference type="ARBA" id="ARBA00022679"/>
    </source>
</evidence>
<protein>
    <recommendedName>
        <fullName evidence="5">Phosphoenolpyruvate guanylyltransferase</fullName>
        <shortName evidence="5">PEP guanylyltransferase</shortName>
        <ecNumber evidence="5">2.7.7.105</ecNumber>
    </recommendedName>
</protein>
<dbReference type="Gene3D" id="3.90.550.10">
    <property type="entry name" value="Spore Coat Polysaccharide Biosynthesis Protein SpsA, Chain A"/>
    <property type="match status" value="1"/>
</dbReference>
<comment type="caution">
    <text evidence="6">The sequence shown here is derived from an EMBL/GenBank/DDBJ whole genome shotgun (WGS) entry which is preliminary data.</text>
</comment>
<keyword evidence="7" id="KW-1185">Reference proteome</keyword>
<keyword evidence="1 5" id="KW-0808">Transferase</keyword>
<evidence type="ECO:0000313" key="6">
    <source>
        <dbReference type="EMBL" id="MDR7084921.1"/>
    </source>
</evidence>
<comment type="catalytic activity">
    <reaction evidence="5">
        <text>phosphoenolpyruvate + GTP + H(+) = enolpyruvoyl-2-diphospho-5'-guanosine + diphosphate</text>
        <dbReference type="Rhea" id="RHEA:30519"/>
        <dbReference type="ChEBI" id="CHEBI:15378"/>
        <dbReference type="ChEBI" id="CHEBI:33019"/>
        <dbReference type="ChEBI" id="CHEBI:37565"/>
        <dbReference type="ChEBI" id="CHEBI:58702"/>
        <dbReference type="ChEBI" id="CHEBI:143701"/>
        <dbReference type="EC" id="2.7.7.105"/>
    </reaction>
</comment>
<dbReference type="SUPFAM" id="SSF53448">
    <property type="entry name" value="Nucleotide-diphospho-sugar transferases"/>
    <property type="match status" value="1"/>
</dbReference>
<dbReference type="Pfam" id="PF01983">
    <property type="entry name" value="CofC"/>
    <property type="match status" value="1"/>
</dbReference>
<reference evidence="6 7" key="1">
    <citation type="submission" date="2023-07" db="EMBL/GenBank/DDBJ databases">
        <title>Sorghum-associated microbial communities from plants grown in Nebraska, USA.</title>
        <authorList>
            <person name="Schachtman D."/>
        </authorList>
    </citation>
    <scope>NUCLEOTIDE SEQUENCE [LARGE SCALE GENOMIC DNA]</scope>
    <source>
        <strain evidence="6 7">BE167</strain>
    </source>
</reference>
<accession>A0ABU1UI94</accession>
<keyword evidence="2 5" id="KW-0548">Nucleotidyltransferase</keyword>
<evidence type="ECO:0000256" key="3">
    <source>
        <dbReference type="ARBA" id="ARBA00022741"/>
    </source>
</evidence>
<dbReference type="RefSeq" id="WP_310062090.1">
    <property type="nucleotide sequence ID" value="NZ_JAVDVQ010000036.1"/>
</dbReference>
<comment type="function">
    <text evidence="5">Guanylyltransferase that catalyzes the activation of phosphoenolpyruvate (PEP) as enolpyruvoyl-2-diphospho-5'-guanosine, via the condensation of PEP with GTP. It is involved in the biosynthesis of coenzyme F420, a hydride carrier cofactor.</text>
</comment>
<comment type="similarity">
    <text evidence="5">Belongs to the CofC family.</text>
</comment>
<evidence type="ECO:0000256" key="2">
    <source>
        <dbReference type="ARBA" id="ARBA00022695"/>
    </source>
</evidence>
<name>A0ABU1UI94_9MICC</name>
<organism evidence="6 7">
    <name type="scientific">Arthrobacter ginsengisoli</name>
    <dbReference type="NCBI Taxonomy" id="1356565"/>
    <lineage>
        <taxon>Bacteria</taxon>
        <taxon>Bacillati</taxon>
        <taxon>Actinomycetota</taxon>
        <taxon>Actinomycetes</taxon>
        <taxon>Micrococcales</taxon>
        <taxon>Micrococcaceae</taxon>
        <taxon>Arthrobacter</taxon>
    </lineage>
</organism>
<comment type="pathway">
    <text evidence="5">Cofactor biosynthesis; coenzyme F420 biosynthesis.</text>
</comment>
<dbReference type="EC" id="2.7.7.105" evidence="5"/>
<dbReference type="GO" id="GO:0043814">
    <property type="term" value="F:phospholactate guanylyltransferase activity"/>
    <property type="evidence" value="ECO:0007669"/>
    <property type="project" value="UniProtKB-EC"/>
</dbReference>
<feature type="binding site" evidence="5">
    <location>
        <position position="144"/>
    </location>
    <ligand>
        <name>phosphoenolpyruvate</name>
        <dbReference type="ChEBI" id="CHEBI:58702"/>
    </ligand>
</feature>
<proteinExistence type="inferred from homology"/>
<feature type="binding site" evidence="5">
    <location>
        <position position="160"/>
    </location>
    <ligand>
        <name>phosphoenolpyruvate</name>
        <dbReference type="ChEBI" id="CHEBI:58702"/>
    </ligand>
</feature>